<evidence type="ECO:0000256" key="1">
    <source>
        <dbReference type="ARBA" id="ARBA00034125"/>
    </source>
</evidence>
<evidence type="ECO:0000313" key="5">
    <source>
        <dbReference type="EMBL" id="PWN92436.1"/>
    </source>
</evidence>
<feature type="transmembrane region" description="Helical" evidence="3">
    <location>
        <begin position="1109"/>
        <end position="1126"/>
    </location>
</feature>
<dbReference type="InParanoid" id="A0A316YTR3"/>
<dbReference type="OrthoDB" id="413008at2759"/>
<feature type="transmembrane region" description="Helical" evidence="3">
    <location>
        <begin position="947"/>
        <end position="965"/>
    </location>
</feature>
<dbReference type="Proteomes" id="UP000245768">
    <property type="component" value="Unassembled WGS sequence"/>
</dbReference>
<feature type="transmembrane region" description="Helical" evidence="3">
    <location>
        <begin position="1027"/>
        <end position="1047"/>
    </location>
</feature>
<feature type="transmembrane region" description="Helical" evidence="3">
    <location>
        <begin position="1138"/>
        <end position="1155"/>
    </location>
</feature>
<dbReference type="InterPro" id="IPR010619">
    <property type="entry name" value="ThrE-like_N"/>
</dbReference>
<feature type="compositionally biased region" description="Polar residues" evidence="2">
    <location>
        <begin position="435"/>
        <end position="444"/>
    </location>
</feature>
<dbReference type="GeneID" id="37043311"/>
<keyword evidence="6" id="KW-1185">Reference proteome</keyword>
<feature type="transmembrane region" description="Helical" evidence="3">
    <location>
        <begin position="1167"/>
        <end position="1187"/>
    </location>
</feature>
<feature type="region of interest" description="Disordered" evidence="2">
    <location>
        <begin position="534"/>
        <end position="571"/>
    </location>
</feature>
<feature type="transmembrane region" description="Helical" evidence="3">
    <location>
        <begin position="1059"/>
        <end position="1083"/>
    </location>
</feature>
<dbReference type="STRING" id="215250.A0A316YTR3"/>
<feature type="compositionally biased region" description="Polar residues" evidence="2">
    <location>
        <begin position="48"/>
        <end position="57"/>
    </location>
</feature>
<keyword evidence="3" id="KW-1133">Transmembrane helix</keyword>
<proteinExistence type="inferred from homology"/>
<evidence type="ECO:0000256" key="3">
    <source>
        <dbReference type="SAM" id="Phobius"/>
    </source>
</evidence>
<organism evidence="5 6">
    <name type="scientific">Acaromyces ingoldii</name>
    <dbReference type="NCBI Taxonomy" id="215250"/>
    <lineage>
        <taxon>Eukaryota</taxon>
        <taxon>Fungi</taxon>
        <taxon>Dikarya</taxon>
        <taxon>Basidiomycota</taxon>
        <taxon>Ustilaginomycotina</taxon>
        <taxon>Exobasidiomycetes</taxon>
        <taxon>Exobasidiales</taxon>
        <taxon>Cryptobasidiaceae</taxon>
        <taxon>Acaromyces</taxon>
    </lineage>
</organism>
<dbReference type="RefSeq" id="XP_025379634.1">
    <property type="nucleotide sequence ID" value="XM_025521395.1"/>
</dbReference>
<evidence type="ECO:0000256" key="2">
    <source>
        <dbReference type="SAM" id="MobiDB-lite"/>
    </source>
</evidence>
<dbReference type="PANTHER" id="PTHR31082">
    <property type="entry name" value="PHEROMONE-REGULATED MEMBRANE PROTEIN 10"/>
    <property type="match status" value="1"/>
</dbReference>
<feature type="compositionally biased region" description="Gly residues" evidence="2">
    <location>
        <begin position="495"/>
        <end position="504"/>
    </location>
</feature>
<dbReference type="EMBL" id="KZ819635">
    <property type="protein sequence ID" value="PWN92436.1"/>
    <property type="molecule type" value="Genomic_DNA"/>
</dbReference>
<sequence length="1271" mass="134208">MAADRQQHPLNLEGTEQSSFQNTAEHATTTLARETGGEGSPAIEVGSRQPTGTSTPGGLNGETVDGNTGTGGRGSGSAPSSATARRGRVHWDSGAGTHPGLASKRFQGQHGGPTVTVRQPAAAATQAGGGVVPTSSTSVQRAHHPGPLMLHTRLSPMNEQPSEGIHQGLEEGKAQENRQLVPTLSLTGAKSLDERGLDNRAFLELQRELQRHEAHEGTDAVVAENGDWIEMQGGGQQQQQQQSQQQQQQQQQQRRRKSKAETPDWASSGTSTPGGGDWTSESGSYDPANDSDLDHIDFMPGETDGLPARRKKKKGAAEEEDAQPKGWARIRGLMFGKGDEDEAGKAEAQTASSPTSRPYEEGGPTNTKSVPVTTSTGTRPGGPRSRPTKFEREAAKLVRAHKLMTGQGAGSMSEDDGMPGVSSMPTNKRDHLDSGASTPDNLDTAANLSARPIAAGGVLGNLLKLYEQQQKEQQAARKASGMSSEATSPLSTPGPAGGSATGAGGAAAGIGGHGVGDGNLSDLVAAELRREDAAAKARGARPISSTSSGVDSPSRRRMSWAPSGGNSPGWTKDITSGGLAIAGAGKKVLSIAAKEAGIDEAIDERPKASRSSAGTIGGLIATTGNLIGAVSPYHAQLGPNPKRPGYTLDRYLLPEMNAKTLKRTAEIVADAAPRPHWRSQPGTPGAGHHSPGMSSLDHKEPDSAETQAMTPPSGGAHSPRKSFTRPSSIINVRPNSTKTALHTRKNSAGTAPHSAGAGAHLHLPHMPNFARTWTGHSNVNTPDVLGDAHGSDYFGKEELDEKAAKAEWQRKLKRRAKDKRKKEEIFITMHVAAILQRQEFLMKLARALMMFGAPTHRIETQIQQTARVLEINCRCIYLPNLMLLAFGDDTTHTSETKFIKQGGGLDLTKLTDMHSIYWNVIHDKIGVAEASSQLDELMRRKPIISRIPMVIIGGFCSSFICVGPMGFSGSFIDALAAFPLGCFLVFCQSVITTELFSNVFEILFAAINSFVASALASTGYFCYAGVVSGSIVLILPGFIVLSGSLELQSKNLIAGSVRLVYAIIYSLFLGFGISIGYSFWLLFSGSDSDSQTLRQCSVVHNDKWWMSDVPLIWALLTVPGYSIALSIRNQAKVTRKEFPVMVAIAIAGWATNHFAAQSKSLSQRSDVTSALGAMAVGLLSNVFGRIYDGKSYTVACVGVLYQLPSGLSGGGGLLSFANDQNNSAGNISSGFSVAQSLVEVALGLTVGLYAATVIAYIVGGRKIRGGGLFSF</sequence>
<feature type="region of interest" description="Disordered" evidence="2">
    <location>
        <begin position="671"/>
        <end position="762"/>
    </location>
</feature>
<evidence type="ECO:0000313" key="6">
    <source>
        <dbReference type="Proteomes" id="UP000245768"/>
    </source>
</evidence>
<feature type="region of interest" description="Disordered" evidence="2">
    <location>
        <begin position="1"/>
        <end position="179"/>
    </location>
</feature>
<dbReference type="PANTHER" id="PTHR31082:SF4">
    <property type="entry name" value="PHEROMONE-REGULATED MEMBRANE PROTEIN 10"/>
    <property type="match status" value="1"/>
</dbReference>
<feature type="transmembrane region" description="Helical" evidence="3">
    <location>
        <begin position="1237"/>
        <end position="1258"/>
    </location>
</feature>
<keyword evidence="3" id="KW-0472">Membrane</keyword>
<dbReference type="InterPro" id="IPR051361">
    <property type="entry name" value="ThrE/Ser_Exporter"/>
</dbReference>
<feature type="compositionally biased region" description="Polar residues" evidence="2">
    <location>
        <begin position="481"/>
        <end position="491"/>
    </location>
</feature>
<feature type="transmembrane region" description="Helical" evidence="3">
    <location>
        <begin position="1194"/>
        <end position="1217"/>
    </location>
</feature>
<evidence type="ECO:0000259" key="4">
    <source>
        <dbReference type="Pfam" id="PF06738"/>
    </source>
</evidence>
<keyword evidence="3" id="KW-0812">Transmembrane</keyword>
<feature type="compositionally biased region" description="Low complexity" evidence="2">
    <location>
        <begin position="237"/>
        <end position="252"/>
    </location>
</feature>
<reference evidence="5 6" key="1">
    <citation type="journal article" date="2018" name="Mol. Biol. Evol.">
        <title>Broad Genomic Sampling Reveals a Smut Pathogenic Ancestry of the Fungal Clade Ustilaginomycotina.</title>
        <authorList>
            <person name="Kijpornyongpan T."/>
            <person name="Mondo S.J."/>
            <person name="Barry K."/>
            <person name="Sandor L."/>
            <person name="Lee J."/>
            <person name="Lipzen A."/>
            <person name="Pangilinan J."/>
            <person name="LaButti K."/>
            <person name="Hainaut M."/>
            <person name="Henrissat B."/>
            <person name="Grigoriev I.V."/>
            <person name="Spatafora J.W."/>
            <person name="Aime M.C."/>
        </authorList>
    </citation>
    <scope>NUCLEOTIDE SEQUENCE [LARGE SCALE GENOMIC DNA]</scope>
    <source>
        <strain evidence="5 6">MCA 4198</strain>
    </source>
</reference>
<feature type="compositionally biased region" description="Polar residues" evidence="2">
    <location>
        <begin position="724"/>
        <end position="740"/>
    </location>
</feature>
<dbReference type="AlphaFoldDB" id="A0A316YTR3"/>
<protein>
    <submittedName>
        <fullName evidence="5">DUF1212-domain-containing protein</fullName>
    </submittedName>
</protein>
<feature type="region of interest" description="Disordered" evidence="2">
    <location>
        <begin position="211"/>
        <end position="444"/>
    </location>
</feature>
<accession>A0A316YTR3</accession>
<feature type="compositionally biased region" description="Low complexity" evidence="2">
    <location>
        <begin position="113"/>
        <end position="126"/>
    </location>
</feature>
<dbReference type="GO" id="GO:0022857">
    <property type="term" value="F:transmembrane transporter activity"/>
    <property type="evidence" value="ECO:0007669"/>
    <property type="project" value="InterPro"/>
</dbReference>
<feature type="compositionally biased region" description="Low complexity" evidence="2">
    <location>
        <begin position="369"/>
        <end position="385"/>
    </location>
</feature>
<feature type="compositionally biased region" description="Polar residues" evidence="2">
    <location>
        <begin position="14"/>
        <end position="32"/>
    </location>
</feature>
<comment type="similarity">
    <text evidence="1">Belongs to the ThrE exporter (TC 2.A.79) family.</text>
</comment>
<gene>
    <name evidence="5" type="ORF">FA10DRAFT_266198</name>
</gene>
<name>A0A316YTR3_9BASI</name>
<dbReference type="Pfam" id="PF06738">
    <property type="entry name" value="ThrE"/>
    <property type="match status" value="1"/>
</dbReference>
<feature type="domain" description="Threonine/serine exporter-like N-terminal" evidence="4">
    <location>
        <begin position="840"/>
        <end position="1079"/>
    </location>
</feature>
<feature type="region of interest" description="Disordered" evidence="2">
    <location>
        <begin position="473"/>
        <end position="504"/>
    </location>
</feature>